<name>A0ACC1R1H1_9HYPO</name>
<gene>
    <name evidence="1" type="ORF">NLG97_g2321</name>
</gene>
<accession>A0ACC1R1H1</accession>
<dbReference type="EMBL" id="JANAKD010000153">
    <property type="protein sequence ID" value="KAJ3496890.1"/>
    <property type="molecule type" value="Genomic_DNA"/>
</dbReference>
<dbReference type="Proteomes" id="UP001148737">
    <property type="component" value="Unassembled WGS sequence"/>
</dbReference>
<organism evidence="1 2">
    <name type="scientific">Lecanicillium saksenae</name>
    <dbReference type="NCBI Taxonomy" id="468837"/>
    <lineage>
        <taxon>Eukaryota</taxon>
        <taxon>Fungi</taxon>
        <taxon>Dikarya</taxon>
        <taxon>Ascomycota</taxon>
        <taxon>Pezizomycotina</taxon>
        <taxon>Sordariomycetes</taxon>
        <taxon>Hypocreomycetidae</taxon>
        <taxon>Hypocreales</taxon>
        <taxon>Cordycipitaceae</taxon>
        <taxon>Lecanicillium</taxon>
    </lineage>
</organism>
<sequence length="443" mass="49725">MQRGFQGSEDQQRERIQNWISNAFCSSAGGTEFIREQPPLSSGDNRVQDVELFHTVIGNVNIRASHNLDDESSWGYQNYDNGHDVPLLADDDTPSESASRKSNESDWSNGNNRAHDEPALRDDDYFSELTSVGSDQGELGGQNGEDNGDGPALGDDDNASESTSIPPDLELSWKENGRSYHRYFMDEFYPFPEDVQAQDNQEEQHDFLYDVLGGKTHVAPVDWGAAKKVLDAGTGTGCWAIDIADKNPSIQVVGVDLSSIVPDWVPPNTAFYIDNIDEYIMGDGYDYIFARSIEIKAWPVFMRRAYDNLKQGGWLEIQNPVFIPRGELAENSKIKECTEYMEEAMKRSGRSTASALLYKQKMEAAGYTNVQEEIYELPVNARSPILKDLEGLLLALFTRYLSWKPSMVYVFAAEVRQEIQEIGDAHVFFNLSVNTLLLATMLD</sequence>
<protein>
    <submittedName>
        <fullName evidence="1">Uncharacterized protein</fullName>
    </submittedName>
</protein>
<evidence type="ECO:0000313" key="2">
    <source>
        <dbReference type="Proteomes" id="UP001148737"/>
    </source>
</evidence>
<keyword evidence="2" id="KW-1185">Reference proteome</keyword>
<reference evidence="1" key="1">
    <citation type="submission" date="2022-07" db="EMBL/GenBank/DDBJ databases">
        <title>Genome Sequence of Lecanicillium saksenae.</title>
        <authorList>
            <person name="Buettner E."/>
        </authorList>
    </citation>
    <scope>NUCLEOTIDE SEQUENCE</scope>
    <source>
        <strain evidence="1">VT-O1</strain>
    </source>
</reference>
<proteinExistence type="predicted"/>
<comment type="caution">
    <text evidence="1">The sequence shown here is derived from an EMBL/GenBank/DDBJ whole genome shotgun (WGS) entry which is preliminary data.</text>
</comment>
<evidence type="ECO:0000313" key="1">
    <source>
        <dbReference type="EMBL" id="KAJ3496890.1"/>
    </source>
</evidence>